<evidence type="ECO:0000256" key="4">
    <source>
        <dbReference type="ARBA" id="ARBA00023172"/>
    </source>
</evidence>
<evidence type="ECO:0000256" key="2">
    <source>
        <dbReference type="ARBA" id="ARBA00022763"/>
    </source>
</evidence>
<proteinExistence type="inferred from homology"/>
<keyword evidence="9" id="KW-1185">Reference proteome</keyword>
<keyword evidence="8" id="KW-0547">Nucleotide-binding</keyword>
<dbReference type="OrthoDB" id="5293449at2"/>
<dbReference type="SMART" id="SM00278">
    <property type="entry name" value="HhH1"/>
    <property type="match status" value="2"/>
</dbReference>
<dbReference type="NCBIfam" id="TIGR00084">
    <property type="entry name" value="ruvA"/>
    <property type="match status" value="1"/>
</dbReference>
<keyword evidence="5 6" id="KW-0234">DNA repair</keyword>
<sequence length="213" mass="23880">MIDYIKGIVAYRTTDTVLIETHGVGYRIFCSNPFEWEEGATVQVFTHQVIREDAHLLYGFKERDIRDLFRLLLDVSGIGPKVALSITGAGQPKHLVKAVEEENLKFLTKLPGIGKKTAQRIVLDLKDKLEKAGWTRRFADAVQESTPNGLQESERTQEAIEAMKSLGYNEGEASQAVQEAREGFGETSPNLDEWIRRALQLSMKRQGGGMRDG</sequence>
<dbReference type="GO" id="GO:0006281">
    <property type="term" value="P:DNA repair"/>
    <property type="evidence" value="ECO:0007669"/>
    <property type="project" value="UniProtKB-UniRule"/>
</dbReference>
<comment type="subcellular location">
    <subcellularLocation>
        <location evidence="6">Cytoplasm</location>
    </subcellularLocation>
</comment>
<dbReference type="GO" id="GO:0048476">
    <property type="term" value="C:Holliday junction resolvase complex"/>
    <property type="evidence" value="ECO:0007669"/>
    <property type="project" value="UniProtKB-UniRule"/>
</dbReference>
<evidence type="ECO:0000256" key="3">
    <source>
        <dbReference type="ARBA" id="ARBA00023125"/>
    </source>
</evidence>
<evidence type="ECO:0000256" key="1">
    <source>
        <dbReference type="ARBA" id="ARBA00022490"/>
    </source>
</evidence>
<reference evidence="8 9" key="1">
    <citation type="submission" date="2017-05" db="EMBL/GenBank/DDBJ databases">
        <authorList>
            <person name="Varghese N."/>
            <person name="Submissions S."/>
        </authorList>
    </citation>
    <scope>NUCLEOTIDE SEQUENCE [LARGE SCALE GENOMIC DNA]</scope>
    <source>
        <strain evidence="8 9">DSM 45474</strain>
    </source>
</reference>
<dbReference type="InterPro" id="IPR011114">
    <property type="entry name" value="RuvA_C"/>
</dbReference>
<evidence type="ECO:0000313" key="9">
    <source>
        <dbReference type="Proteomes" id="UP000315636"/>
    </source>
</evidence>
<keyword evidence="2 6" id="KW-0227">DNA damage</keyword>
<dbReference type="Pfam" id="PF01330">
    <property type="entry name" value="RuvA_N"/>
    <property type="match status" value="1"/>
</dbReference>
<comment type="subunit">
    <text evidence="6">Homotetramer. Forms an RuvA(8)-RuvB(12)-Holliday junction (HJ) complex. HJ DNA is sandwiched between 2 RuvA tetramers; dsDNA enters through RuvA and exits via RuvB. An RuvB hexamer assembles on each DNA strand where it exits the tetramer. Each RuvB hexamer is contacted by two RuvA subunits (via domain III) on 2 adjacent RuvB subunits; this complex drives branch migration. In the full resolvosome a probable DNA-RuvA(4)-RuvB(12)-RuvC(2) complex forms which resolves the HJ.</text>
</comment>
<accession>A0A521AUG2</accession>
<feature type="domain" description="Helix-hairpin-helix DNA-binding motif class 1" evidence="7">
    <location>
        <begin position="105"/>
        <end position="124"/>
    </location>
</feature>
<dbReference type="Pfam" id="PF07499">
    <property type="entry name" value="RuvA_C"/>
    <property type="match status" value="1"/>
</dbReference>
<comment type="caution">
    <text evidence="6">Lacks conserved residue(s) required for the propagation of feature annotation.</text>
</comment>
<evidence type="ECO:0000259" key="7">
    <source>
        <dbReference type="SMART" id="SM00278"/>
    </source>
</evidence>
<dbReference type="CDD" id="cd14332">
    <property type="entry name" value="UBA_RuvA_C"/>
    <property type="match status" value="1"/>
</dbReference>
<dbReference type="InterPro" id="IPR003583">
    <property type="entry name" value="Hlx-hairpin-Hlx_DNA-bd_motif"/>
</dbReference>
<organism evidence="8 9">
    <name type="scientific">Melghirimyces algeriensis</name>
    <dbReference type="NCBI Taxonomy" id="910412"/>
    <lineage>
        <taxon>Bacteria</taxon>
        <taxon>Bacillati</taxon>
        <taxon>Bacillota</taxon>
        <taxon>Bacilli</taxon>
        <taxon>Bacillales</taxon>
        <taxon>Thermoactinomycetaceae</taxon>
        <taxon>Melghirimyces</taxon>
    </lineage>
</organism>
<dbReference type="RefSeq" id="WP_142504032.1">
    <property type="nucleotide sequence ID" value="NZ_FXTI01000001.1"/>
</dbReference>
<feature type="domain" description="Helix-hairpin-helix DNA-binding motif class 1" evidence="7">
    <location>
        <begin position="70"/>
        <end position="89"/>
    </location>
</feature>
<keyword evidence="1 6" id="KW-0963">Cytoplasm</keyword>
<dbReference type="SUPFAM" id="SSF50249">
    <property type="entry name" value="Nucleic acid-binding proteins"/>
    <property type="match status" value="1"/>
</dbReference>
<dbReference type="Gene3D" id="1.10.8.10">
    <property type="entry name" value="DNA helicase RuvA subunit, C-terminal domain"/>
    <property type="match status" value="1"/>
</dbReference>
<dbReference type="Gene3D" id="2.40.50.140">
    <property type="entry name" value="Nucleic acid-binding proteins"/>
    <property type="match status" value="1"/>
</dbReference>
<dbReference type="GO" id="GO:0005737">
    <property type="term" value="C:cytoplasm"/>
    <property type="evidence" value="ECO:0007669"/>
    <property type="project" value="UniProtKB-SubCell"/>
</dbReference>
<dbReference type="HAMAP" id="MF_00031">
    <property type="entry name" value="DNA_HJ_migration_RuvA"/>
    <property type="match status" value="1"/>
</dbReference>
<dbReference type="GO" id="GO:0009379">
    <property type="term" value="C:Holliday junction helicase complex"/>
    <property type="evidence" value="ECO:0007669"/>
    <property type="project" value="InterPro"/>
</dbReference>
<evidence type="ECO:0000256" key="5">
    <source>
        <dbReference type="ARBA" id="ARBA00023204"/>
    </source>
</evidence>
<dbReference type="Proteomes" id="UP000315636">
    <property type="component" value="Unassembled WGS sequence"/>
</dbReference>
<dbReference type="GO" id="GO:0005524">
    <property type="term" value="F:ATP binding"/>
    <property type="evidence" value="ECO:0007669"/>
    <property type="project" value="InterPro"/>
</dbReference>
<dbReference type="AlphaFoldDB" id="A0A521AUG2"/>
<comment type="function">
    <text evidence="6">The RuvA-RuvB-RuvC complex processes Holliday junction (HJ) DNA during genetic recombination and DNA repair, while the RuvA-RuvB complex plays an important role in the rescue of blocked DNA replication forks via replication fork reversal (RFR). RuvA specifically binds to HJ cruciform DNA, conferring on it an open structure. The RuvB hexamer acts as an ATP-dependent pump, pulling dsDNA into and through the RuvAB complex. HJ branch migration allows RuvC to scan DNA until it finds its consensus sequence, where it cleaves and resolves the cruciform DNA.</text>
</comment>
<keyword evidence="8" id="KW-0378">Hydrolase</keyword>
<dbReference type="Gene3D" id="1.10.150.20">
    <property type="entry name" value="5' to 3' exonuclease, C-terminal subdomain"/>
    <property type="match status" value="1"/>
</dbReference>
<keyword evidence="4 6" id="KW-0233">DNA recombination</keyword>
<dbReference type="InterPro" id="IPR012340">
    <property type="entry name" value="NA-bd_OB-fold"/>
</dbReference>
<dbReference type="Pfam" id="PF14520">
    <property type="entry name" value="HHH_5"/>
    <property type="match status" value="1"/>
</dbReference>
<feature type="region of interest" description="Domain III" evidence="6">
    <location>
        <begin position="151"/>
        <end position="213"/>
    </location>
</feature>
<keyword evidence="8" id="KW-0067">ATP-binding</keyword>
<dbReference type="InterPro" id="IPR000085">
    <property type="entry name" value="RuvA"/>
</dbReference>
<dbReference type="InterPro" id="IPR036267">
    <property type="entry name" value="RuvA_C_sf"/>
</dbReference>
<dbReference type="InterPro" id="IPR013849">
    <property type="entry name" value="DNA_helicase_Holl-junc_RuvA_I"/>
</dbReference>
<protein>
    <recommendedName>
        <fullName evidence="6">Holliday junction branch migration complex subunit RuvA</fullName>
    </recommendedName>
</protein>
<keyword evidence="3 6" id="KW-0238">DNA-binding</keyword>
<comment type="domain">
    <text evidence="6">Has three domains with a flexible linker between the domains II and III and assumes an 'L' shape. Domain III is highly mobile and contacts RuvB.</text>
</comment>
<evidence type="ECO:0000256" key="6">
    <source>
        <dbReference type="HAMAP-Rule" id="MF_00031"/>
    </source>
</evidence>
<dbReference type="GO" id="GO:0006310">
    <property type="term" value="P:DNA recombination"/>
    <property type="evidence" value="ECO:0007669"/>
    <property type="project" value="UniProtKB-UniRule"/>
</dbReference>
<dbReference type="SUPFAM" id="SSF47781">
    <property type="entry name" value="RuvA domain 2-like"/>
    <property type="match status" value="1"/>
</dbReference>
<evidence type="ECO:0000313" key="8">
    <source>
        <dbReference type="EMBL" id="SMO38447.1"/>
    </source>
</evidence>
<dbReference type="GO" id="GO:0000400">
    <property type="term" value="F:four-way junction DNA binding"/>
    <property type="evidence" value="ECO:0007669"/>
    <property type="project" value="UniProtKB-UniRule"/>
</dbReference>
<gene>
    <name evidence="6" type="primary">ruvA</name>
    <name evidence="8" type="ORF">SAMN06264849_101343</name>
</gene>
<dbReference type="SUPFAM" id="SSF46929">
    <property type="entry name" value="DNA helicase RuvA subunit, C-terminal domain"/>
    <property type="match status" value="1"/>
</dbReference>
<dbReference type="GO" id="GO:0009378">
    <property type="term" value="F:four-way junction helicase activity"/>
    <property type="evidence" value="ECO:0007669"/>
    <property type="project" value="InterPro"/>
</dbReference>
<dbReference type="InterPro" id="IPR010994">
    <property type="entry name" value="RuvA_2-like"/>
</dbReference>
<name>A0A521AUG2_9BACL</name>
<dbReference type="EMBL" id="FXTI01000001">
    <property type="protein sequence ID" value="SMO38447.1"/>
    <property type="molecule type" value="Genomic_DNA"/>
</dbReference>
<keyword evidence="8" id="KW-0347">Helicase</keyword>
<comment type="similarity">
    <text evidence="6">Belongs to the RuvA family.</text>
</comment>